<protein>
    <submittedName>
        <fullName evidence="1">Uncharacterized protein</fullName>
    </submittedName>
</protein>
<proteinExistence type="predicted"/>
<gene>
    <name evidence="1" type="ORF">S03H2_49451</name>
</gene>
<dbReference type="EMBL" id="BARU01031250">
    <property type="protein sequence ID" value="GAH72543.1"/>
    <property type="molecule type" value="Genomic_DNA"/>
</dbReference>
<sequence length="89" mass="9523">MSNFEAYGSLETDASTDEVACRGWATLSAHLTSGSGTFTWEFKGADGVWRTILGQSDHITEETYTTSNMINVFYGAGVRVRGTDSAGSS</sequence>
<comment type="caution">
    <text evidence="1">The sequence shown here is derived from an EMBL/GenBank/DDBJ whole genome shotgun (WGS) entry which is preliminary data.</text>
</comment>
<reference evidence="1" key="1">
    <citation type="journal article" date="2014" name="Front. Microbiol.">
        <title>High frequency of phylogenetically diverse reductive dehalogenase-homologous genes in deep subseafloor sedimentary metagenomes.</title>
        <authorList>
            <person name="Kawai M."/>
            <person name="Futagami T."/>
            <person name="Toyoda A."/>
            <person name="Takaki Y."/>
            <person name="Nishi S."/>
            <person name="Hori S."/>
            <person name="Arai W."/>
            <person name="Tsubouchi T."/>
            <person name="Morono Y."/>
            <person name="Uchiyama I."/>
            <person name="Ito T."/>
            <person name="Fujiyama A."/>
            <person name="Inagaki F."/>
            <person name="Takami H."/>
        </authorList>
    </citation>
    <scope>NUCLEOTIDE SEQUENCE</scope>
    <source>
        <strain evidence="1">Expedition CK06-06</strain>
    </source>
</reference>
<accession>X1JRX0</accession>
<dbReference type="AlphaFoldDB" id="X1JRX0"/>
<organism evidence="1">
    <name type="scientific">marine sediment metagenome</name>
    <dbReference type="NCBI Taxonomy" id="412755"/>
    <lineage>
        <taxon>unclassified sequences</taxon>
        <taxon>metagenomes</taxon>
        <taxon>ecological metagenomes</taxon>
    </lineage>
</organism>
<name>X1JRX0_9ZZZZ</name>
<evidence type="ECO:0000313" key="1">
    <source>
        <dbReference type="EMBL" id="GAH72543.1"/>
    </source>
</evidence>
<feature type="non-terminal residue" evidence="1">
    <location>
        <position position="89"/>
    </location>
</feature>